<organism evidence="1">
    <name type="scientific">marine sediment metagenome</name>
    <dbReference type="NCBI Taxonomy" id="412755"/>
    <lineage>
        <taxon>unclassified sequences</taxon>
        <taxon>metagenomes</taxon>
        <taxon>ecological metagenomes</taxon>
    </lineage>
</organism>
<gene>
    <name evidence="1" type="ORF">LCGC14_2508740</name>
</gene>
<evidence type="ECO:0000313" key="1">
    <source>
        <dbReference type="EMBL" id="KKL15123.1"/>
    </source>
</evidence>
<dbReference type="EMBL" id="LAZR01040187">
    <property type="protein sequence ID" value="KKL15123.1"/>
    <property type="molecule type" value="Genomic_DNA"/>
</dbReference>
<accession>A0A0F9DTA0</accession>
<comment type="caution">
    <text evidence="1">The sequence shown here is derived from an EMBL/GenBank/DDBJ whole genome shotgun (WGS) entry which is preliminary data.</text>
</comment>
<sequence>MGRKRIVEEELTEVQLAESALMGALEGSFEYVEGGGNYYDEGARIEVSSKYIVEHLREERQLNVGFAK</sequence>
<name>A0A0F9DTA0_9ZZZZ</name>
<proteinExistence type="predicted"/>
<dbReference type="AlphaFoldDB" id="A0A0F9DTA0"/>
<protein>
    <submittedName>
        <fullName evidence="1">Uncharacterized protein</fullName>
    </submittedName>
</protein>
<reference evidence="1" key="1">
    <citation type="journal article" date="2015" name="Nature">
        <title>Complex archaea that bridge the gap between prokaryotes and eukaryotes.</title>
        <authorList>
            <person name="Spang A."/>
            <person name="Saw J.H."/>
            <person name="Jorgensen S.L."/>
            <person name="Zaremba-Niedzwiedzka K."/>
            <person name="Martijn J."/>
            <person name="Lind A.E."/>
            <person name="van Eijk R."/>
            <person name="Schleper C."/>
            <person name="Guy L."/>
            <person name="Ettema T.J."/>
        </authorList>
    </citation>
    <scope>NUCLEOTIDE SEQUENCE</scope>
</reference>